<sequence length="183" mass="18995">MTRVVVTAFGPDRPGIVAAVTGALVERGANLADTAMTNLAGQFAMVLVVEVPEGEQADALEEALAARTAPLGLTVVVRPLPEGDDATTGPQTDGRSAWAVSVYGADRPGIVHQVSALLAQHGANVVDLTTRTVGSTGAPAYVMLLEVTLPADRDVEPLASDLRRLSADLDVEIHLRPDDADVL</sequence>
<keyword evidence="2" id="KW-0378">Hydrolase</keyword>
<proteinExistence type="predicted"/>
<dbReference type="Gene3D" id="3.30.70.260">
    <property type="match status" value="2"/>
</dbReference>
<accession>A0A6J4HNJ4</accession>
<feature type="domain" description="ACT" evidence="1">
    <location>
        <begin position="99"/>
        <end position="176"/>
    </location>
</feature>
<dbReference type="GO" id="GO:0008864">
    <property type="term" value="F:formyltetrahydrofolate deformylase activity"/>
    <property type="evidence" value="ECO:0007669"/>
    <property type="project" value="UniProtKB-EC"/>
</dbReference>
<feature type="domain" description="ACT" evidence="1">
    <location>
        <begin position="5"/>
        <end position="82"/>
    </location>
</feature>
<dbReference type="PANTHER" id="PTHR34875">
    <property type="entry name" value="UPF0237 PROTEIN MJ1558"/>
    <property type="match status" value="1"/>
</dbReference>
<dbReference type="CDD" id="cd04869">
    <property type="entry name" value="ACT_GcvR_2"/>
    <property type="match status" value="1"/>
</dbReference>
<dbReference type="Pfam" id="PF13740">
    <property type="entry name" value="ACT_6"/>
    <property type="match status" value="2"/>
</dbReference>
<dbReference type="SUPFAM" id="SSF55021">
    <property type="entry name" value="ACT-like"/>
    <property type="match status" value="2"/>
</dbReference>
<dbReference type="AlphaFoldDB" id="A0A6J4HNJ4"/>
<dbReference type="PIRSF" id="PIRSF028103">
    <property type="entry name" value="GcvR"/>
    <property type="match status" value="1"/>
</dbReference>
<evidence type="ECO:0000259" key="1">
    <source>
        <dbReference type="PROSITE" id="PS51671"/>
    </source>
</evidence>
<dbReference type="InterPro" id="IPR045865">
    <property type="entry name" value="ACT-like_dom_sf"/>
</dbReference>
<name>A0A6J4HNJ4_9ACTN</name>
<dbReference type="PROSITE" id="PS51671">
    <property type="entry name" value="ACT"/>
    <property type="match status" value="2"/>
</dbReference>
<dbReference type="InterPro" id="IPR050990">
    <property type="entry name" value="UPF0237/GcvR_regulator"/>
</dbReference>
<evidence type="ECO:0000313" key="2">
    <source>
        <dbReference type="EMBL" id="CAA9227359.1"/>
    </source>
</evidence>
<dbReference type="EMBL" id="CADCSY010000042">
    <property type="protein sequence ID" value="CAA9227359.1"/>
    <property type="molecule type" value="Genomic_DNA"/>
</dbReference>
<dbReference type="InterPro" id="IPR016867">
    <property type="entry name" value="GcvR"/>
</dbReference>
<dbReference type="GO" id="GO:0006355">
    <property type="term" value="P:regulation of DNA-templated transcription"/>
    <property type="evidence" value="ECO:0007669"/>
    <property type="project" value="InterPro"/>
</dbReference>
<reference evidence="2" key="1">
    <citation type="submission" date="2020-02" db="EMBL/GenBank/DDBJ databases">
        <authorList>
            <person name="Meier V. D."/>
        </authorList>
    </citation>
    <scope>NUCLEOTIDE SEQUENCE</scope>
    <source>
        <strain evidence="2">AVDCRST_MAG20</strain>
    </source>
</reference>
<gene>
    <name evidence="2" type="ORF">AVDCRST_MAG20-932</name>
</gene>
<dbReference type="PANTHER" id="PTHR34875:SF6">
    <property type="entry name" value="UPF0237 PROTEIN MJ1558"/>
    <property type="match status" value="1"/>
</dbReference>
<dbReference type="InterPro" id="IPR002912">
    <property type="entry name" value="ACT_dom"/>
</dbReference>
<protein>
    <submittedName>
        <fullName evidence="2">Formyltetrahydrofolate deformylase</fullName>
        <ecNumber evidence="2">3.5.1.10</ecNumber>
    </submittedName>
</protein>
<organism evidence="2">
    <name type="scientific">uncultured Acidimicrobiales bacterium</name>
    <dbReference type="NCBI Taxonomy" id="310071"/>
    <lineage>
        <taxon>Bacteria</taxon>
        <taxon>Bacillati</taxon>
        <taxon>Actinomycetota</taxon>
        <taxon>Acidimicrobiia</taxon>
        <taxon>Acidimicrobiales</taxon>
        <taxon>environmental samples</taxon>
    </lineage>
</organism>
<dbReference type="EC" id="3.5.1.10" evidence="2"/>